<organism evidence="1 2">
    <name type="scientific">Persea americana</name>
    <name type="common">Avocado</name>
    <dbReference type="NCBI Taxonomy" id="3435"/>
    <lineage>
        <taxon>Eukaryota</taxon>
        <taxon>Viridiplantae</taxon>
        <taxon>Streptophyta</taxon>
        <taxon>Embryophyta</taxon>
        <taxon>Tracheophyta</taxon>
        <taxon>Spermatophyta</taxon>
        <taxon>Magnoliopsida</taxon>
        <taxon>Magnoliidae</taxon>
        <taxon>Laurales</taxon>
        <taxon>Lauraceae</taxon>
        <taxon>Persea</taxon>
    </lineage>
</organism>
<accession>A0ACC2L0M4</accession>
<name>A0ACC2L0M4_PERAE</name>
<evidence type="ECO:0000313" key="1">
    <source>
        <dbReference type="EMBL" id="KAJ8627009.1"/>
    </source>
</evidence>
<sequence>MTPTSGLASPPPHNPTSRTSSSPPSSAKRPRPSLKSSAIPSPSLPPLSSLTALGPNSFPSCSSSSTPTAPASKNPHSSSSPSYRNISAKT</sequence>
<reference evidence="1 2" key="1">
    <citation type="journal article" date="2022" name="Hortic Res">
        <title>A haplotype resolved chromosomal level avocado genome allows analysis of novel avocado genes.</title>
        <authorList>
            <person name="Nath O."/>
            <person name="Fletcher S.J."/>
            <person name="Hayward A."/>
            <person name="Shaw L.M."/>
            <person name="Masouleh A.K."/>
            <person name="Furtado A."/>
            <person name="Henry R.J."/>
            <person name="Mitter N."/>
        </authorList>
    </citation>
    <scope>NUCLEOTIDE SEQUENCE [LARGE SCALE GENOMIC DNA]</scope>
    <source>
        <strain evidence="2">cv. Hass</strain>
    </source>
</reference>
<keyword evidence="2" id="KW-1185">Reference proteome</keyword>
<dbReference type="EMBL" id="CM056814">
    <property type="protein sequence ID" value="KAJ8627009.1"/>
    <property type="molecule type" value="Genomic_DNA"/>
</dbReference>
<dbReference type="Proteomes" id="UP001234297">
    <property type="component" value="Chromosome 6"/>
</dbReference>
<gene>
    <name evidence="1" type="ORF">MRB53_020316</name>
</gene>
<protein>
    <submittedName>
        <fullName evidence="1">Uncharacterized protein</fullName>
    </submittedName>
</protein>
<proteinExistence type="predicted"/>
<evidence type="ECO:0000313" key="2">
    <source>
        <dbReference type="Proteomes" id="UP001234297"/>
    </source>
</evidence>
<comment type="caution">
    <text evidence="1">The sequence shown here is derived from an EMBL/GenBank/DDBJ whole genome shotgun (WGS) entry which is preliminary data.</text>
</comment>